<sequence length="439" mass="46141">MVRVEPQPVDLERWPALAAPAGLGGAAAGLVAQALRRAARDLGIRIDYPDASAAGDYDADVRVVLREPENFWARLVADGVVGLGESFMAGEWATSDLSGAITVLAPWIATNPDCADPGERAFGRDGRGGRESRTGSIGGRRRGRSSSVSLEDSVPGALTSLYADETMSTSGAVFASGPRTRTRLDDGTDVVHLEAPSPSPRRTDLGDAQRRSADMLLTLAGVGEDARVVVATPGWGELPMRAAERGALVRTMTESTERLAALGARFAAAGLADTVSLFLGDASEVAGDADAVVAVDPGVDAGLAGIGEVVQTADRLLVSGGRLAIHTVVCPERPERAVVELAAWGSKYVSEAGPAPSWFDITDLIEKSPRLKLLGRIEATAHHADTVRLWSESFALKGRDAAALGFDAVYRRMWAFHLAAMEAGLRTGWVESVQILARA</sequence>
<dbReference type="EC" id="2.1.1.-" evidence="2"/>
<feature type="region of interest" description="Disordered" evidence="1">
    <location>
        <begin position="115"/>
        <end position="152"/>
    </location>
</feature>
<dbReference type="InterPro" id="IPR029063">
    <property type="entry name" value="SAM-dependent_MTases_sf"/>
</dbReference>
<dbReference type="InterPro" id="IPR050723">
    <property type="entry name" value="CFA/CMAS"/>
</dbReference>
<dbReference type="RefSeq" id="WP_182630884.1">
    <property type="nucleotide sequence ID" value="NZ_JAALDM010000015.1"/>
</dbReference>
<keyword evidence="3" id="KW-1185">Reference proteome</keyword>
<accession>A0ABV5JWY5</accession>
<reference evidence="2 3" key="1">
    <citation type="submission" date="2024-09" db="EMBL/GenBank/DDBJ databases">
        <authorList>
            <person name="Sun Q."/>
            <person name="Mori K."/>
        </authorList>
    </citation>
    <scope>NUCLEOTIDE SEQUENCE [LARGE SCALE GENOMIC DNA]</scope>
    <source>
        <strain evidence="2 3">CCM 7659</strain>
    </source>
</reference>
<dbReference type="PANTHER" id="PTHR43667">
    <property type="entry name" value="CYCLOPROPANE-FATTY-ACYL-PHOSPHOLIPID SYNTHASE"/>
    <property type="match status" value="1"/>
</dbReference>
<feature type="region of interest" description="Disordered" evidence="1">
    <location>
        <begin position="172"/>
        <end position="206"/>
    </location>
</feature>
<dbReference type="Proteomes" id="UP001589700">
    <property type="component" value="Unassembled WGS sequence"/>
</dbReference>
<proteinExistence type="predicted"/>
<feature type="compositionally biased region" description="Basic and acidic residues" evidence="1">
    <location>
        <begin position="117"/>
        <end position="133"/>
    </location>
</feature>
<comment type="caution">
    <text evidence="2">The sequence shown here is derived from an EMBL/GenBank/DDBJ whole genome shotgun (WGS) entry which is preliminary data.</text>
</comment>
<dbReference type="PANTHER" id="PTHR43667:SF2">
    <property type="entry name" value="FATTY ACID C-METHYL TRANSFERASE"/>
    <property type="match status" value="1"/>
</dbReference>
<dbReference type="Pfam" id="PF02353">
    <property type="entry name" value="CMAS"/>
    <property type="match status" value="1"/>
</dbReference>
<keyword evidence="2" id="KW-0489">Methyltransferase</keyword>
<dbReference type="GO" id="GO:0032259">
    <property type="term" value="P:methylation"/>
    <property type="evidence" value="ECO:0007669"/>
    <property type="project" value="UniProtKB-KW"/>
</dbReference>
<evidence type="ECO:0000256" key="1">
    <source>
        <dbReference type="SAM" id="MobiDB-lite"/>
    </source>
</evidence>
<dbReference type="EMBL" id="JBHMDY010000013">
    <property type="protein sequence ID" value="MFB9261239.1"/>
    <property type="molecule type" value="Genomic_DNA"/>
</dbReference>
<protein>
    <submittedName>
        <fullName evidence="2">Class I SAM-dependent methyltransferase</fullName>
        <ecNumber evidence="2">2.1.1.-</ecNumber>
    </submittedName>
</protein>
<organism evidence="2 3">
    <name type="scientific">Dietzia aerolata</name>
    <dbReference type="NCBI Taxonomy" id="595984"/>
    <lineage>
        <taxon>Bacteria</taxon>
        <taxon>Bacillati</taxon>
        <taxon>Actinomycetota</taxon>
        <taxon>Actinomycetes</taxon>
        <taxon>Mycobacteriales</taxon>
        <taxon>Dietziaceae</taxon>
        <taxon>Dietzia</taxon>
    </lineage>
</organism>
<keyword evidence="2" id="KW-0808">Transferase</keyword>
<dbReference type="Gene3D" id="3.40.50.150">
    <property type="entry name" value="Vaccinia Virus protein VP39"/>
    <property type="match status" value="1"/>
</dbReference>
<evidence type="ECO:0000313" key="3">
    <source>
        <dbReference type="Proteomes" id="UP001589700"/>
    </source>
</evidence>
<evidence type="ECO:0000313" key="2">
    <source>
        <dbReference type="EMBL" id="MFB9261239.1"/>
    </source>
</evidence>
<dbReference type="CDD" id="cd02440">
    <property type="entry name" value="AdoMet_MTases"/>
    <property type="match status" value="1"/>
</dbReference>
<name>A0ABV5JWY5_9ACTN</name>
<feature type="compositionally biased region" description="Basic and acidic residues" evidence="1">
    <location>
        <begin position="182"/>
        <end position="192"/>
    </location>
</feature>
<dbReference type="SUPFAM" id="SSF53335">
    <property type="entry name" value="S-adenosyl-L-methionine-dependent methyltransferases"/>
    <property type="match status" value="1"/>
</dbReference>
<dbReference type="GO" id="GO:0008168">
    <property type="term" value="F:methyltransferase activity"/>
    <property type="evidence" value="ECO:0007669"/>
    <property type="project" value="UniProtKB-KW"/>
</dbReference>
<gene>
    <name evidence="2" type="ORF">ACFFVD_15690</name>
</gene>